<dbReference type="Pfam" id="PF13444">
    <property type="entry name" value="Acetyltransf_5"/>
    <property type="match status" value="1"/>
</dbReference>
<name>A0A073J728_9RHOB</name>
<evidence type="ECO:0000256" key="1">
    <source>
        <dbReference type="ARBA" id="ARBA00005189"/>
    </source>
</evidence>
<comment type="similarity">
    <text evidence="6">Belongs to the acetyltransferase family. OlsB subfamily.</text>
</comment>
<dbReference type="InterPro" id="IPR052351">
    <property type="entry name" value="Ornithine_N-alpha-AT"/>
</dbReference>
<comment type="function">
    <text evidence="9">Catalyzes the first step in the biosynthesis of ornithine lipids, which are phosphorus-free membrane lipids. Catalyzes the 3-hydroxyacyl-acyl carrier protein-dependent acylation of ornithine to form lyso-ornithine lipid (LOL).</text>
</comment>
<evidence type="ECO:0000256" key="7">
    <source>
        <dbReference type="ARBA" id="ARBA00039058"/>
    </source>
</evidence>
<dbReference type="GO" id="GO:0006629">
    <property type="term" value="P:lipid metabolic process"/>
    <property type="evidence" value="ECO:0007669"/>
    <property type="project" value="UniProtKB-KW"/>
</dbReference>
<keyword evidence="4" id="KW-0443">Lipid metabolism</keyword>
<dbReference type="EMBL" id="JAMD01000001">
    <property type="protein sequence ID" value="KEJ97590.1"/>
    <property type="molecule type" value="Genomic_DNA"/>
</dbReference>
<gene>
    <name evidence="11" type="ORF">SUH3_00990</name>
</gene>
<organism evidence="11 12">
    <name type="scientific">Pseudosulfitobacter pseudonitzschiae</name>
    <dbReference type="NCBI Taxonomy" id="1402135"/>
    <lineage>
        <taxon>Bacteria</taxon>
        <taxon>Pseudomonadati</taxon>
        <taxon>Pseudomonadota</taxon>
        <taxon>Alphaproteobacteria</taxon>
        <taxon>Rhodobacterales</taxon>
        <taxon>Roseobacteraceae</taxon>
        <taxon>Pseudosulfitobacter</taxon>
    </lineage>
</organism>
<keyword evidence="3 11" id="KW-0808">Transferase</keyword>
<evidence type="ECO:0000313" key="11">
    <source>
        <dbReference type="EMBL" id="KEJ97590.1"/>
    </source>
</evidence>
<dbReference type="GO" id="GO:0043810">
    <property type="term" value="F:ornithine-acyl [acyl carrier protein] N-acyltransferase activity"/>
    <property type="evidence" value="ECO:0007669"/>
    <property type="project" value="UniProtKB-EC"/>
</dbReference>
<evidence type="ECO:0000256" key="5">
    <source>
        <dbReference type="ARBA" id="ARBA00023315"/>
    </source>
</evidence>
<dbReference type="OrthoDB" id="9787072at2"/>
<evidence type="ECO:0000256" key="2">
    <source>
        <dbReference type="ARBA" id="ARBA00022516"/>
    </source>
</evidence>
<proteinExistence type="inferred from homology"/>
<evidence type="ECO:0000256" key="9">
    <source>
        <dbReference type="ARBA" id="ARBA00045724"/>
    </source>
</evidence>
<dbReference type="InterPro" id="IPR016181">
    <property type="entry name" value="Acyl_CoA_acyltransferase"/>
</dbReference>
<evidence type="ECO:0000256" key="8">
    <source>
        <dbReference type="ARBA" id="ARBA00039866"/>
    </source>
</evidence>
<reference evidence="11 12" key="1">
    <citation type="submission" date="2014-01" db="EMBL/GenBank/DDBJ databases">
        <title>Sulfitobacter sp. H3 (MCCC 1A00686) Genome Sequencing.</title>
        <authorList>
            <person name="Lai Q."/>
            <person name="Hong Z."/>
        </authorList>
    </citation>
    <scope>NUCLEOTIDE SEQUENCE [LARGE SCALE GENOMIC DNA]</scope>
    <source>
        <strain evidence="11 12">H3</strain>
    </source>
</reference>
<evidence type="ECO:0000256" key="4">
    <source>
        <dbReference type="ARBA" id="ARBA00023098"/>
    </source>
</evidence>
<keyword evidence="2" id="KW-0444">Lipid biosynthesis</keyword>
<keyword evidence="5 11" id="KW-0012">Acyltransferase</keyword>
<evidence type="ECO:0000313" key="12">
    <source>
        <dbReference type="Proteomes" id="UP000027746"/>
    </source>
</evidence>
<dbReference type="PANTHER" id="PTHR37323">
    <property type="entry name" value="GCN5-RELATED N-ACETYLTRANSFERASE"/>
    <property type="match status" value="1"/>
</dbReference>
<keyword evidence="12" id="KW-1185">Reference proteome</keyword>
<sequence length="260" mass="28906">MPKISSAPLAAPQFRISMARNAEDLKAAQRLRYEVFVRELGGGGDMVDHAAGLECDRFDPFFDHMLLHDVTQGRVVGVYRMLRSDQAQAAGQFYSEDEYDLAPLRNSGRNLLELGRSCLHPDYRGGIAMHHLWSALAAYVAEHDIEILFGVASFHGTDTQALAAPLSLLHHRHLAPPEVRVRARETSFQTMDLIAEDALDRRAAMLQVPALIKAYLRLGGVVGEGAWIDRTFNTTDVCLVMDTAQMNTRQSRLYTARGDA</sequence>
<dbReference type="EC" id="2.3.2.30" evidence="7"/>
<dbReference type="Gene3D" id="3.40.630.30">
    <property type="match status" value="1"/>
</dbReference>
<comment type="caution">
    <text evidence="11">The sequence shown here is derived from an EMBL/GenBank/DDBJ whole genome shotgun (WGS) entry which is preliminary data.</text>
</comment>
<comment type="catalytic activity">
    <reaction evidence="10">
        <text>a (3R)-hydroxyacyl-[ACP] + L-ornithine = a lyso-ornithine lipid + holo-[ACP] + H(+)</text>
        <dbReference type="Rhea" id="RHEA:20633"/>
        <dbReference type="Rhea" id="RHEA-COMP:9685"/>
        <dbReference type="Rhea" id="RHEA-COMP:9945"/>
        <dbReference type="ChEBI" id="CHEBI:15378"/>
        <dbReference type="ChEBI" id="CHEBI:46911"/>
        <dbReference type="ChEBI" id="CHEBI:64479"/>
        <dbReference type="ChEBI" id="CHEBI:78827"/>
        <dbReference type="ChEBI" id="CHEBI:138482"/>
        <dbReference type="EC" id="2.3.2.30"/>
    </reaction>
    <physiologicalReaction direction="left-to-right" evidence="10">
        <dbReference type="Rhea" id="RHEA:20634"/>
    </physiologicalReaction>
</comment>
<dbReference type="AlphaFoldDB" id="A0A073J728"/>
<comment type="pathway">
    <text evidence="1">Lipid metabolism.</text>
</comment>
<dbReference type="SUPFAM" id="SSF55729">
    <property type="entry name" value="Acyl-CoA N-acyltransferases (Nat)"/>
    <property type="match status" value="1"/>
</dbReference>
<evidence type="ECO:0000256" key="6">
    <source>
        <dbReference type="ARBA" id="ARBA00038095"/>
    </source>
</evidence>
<dbReference type="Proteomes" id="UP000027746">
    <property type="component" value="Unassembled WGS sequence"/>
</dbReference>
<evidence type="ECO:0000256" key="10">
    <source>
        <dbReference type="ARBA" id="ARBA00047785"/>
    </source>
</evidence>
<dbReference type="PANTHER" id="PTHR37323:SF1">
    <property type="entry name" value="L-ORNITHINE N(ALPHA)-ACYLTRANSFERASE"/>
    <property type="match status" value="1"/>
</dbReference>
<evidence type="ECO:0000256" key="3">
    <source>
        <dbReference type="ARBA" id="ARBA00022679"/>
    </source>
</evidence>
<protein>
    <recommendedName>
        <fullName evidence="8">L-ornithine N(alpha)-acyltransferase</fullName>
        <ecNumber evidence="7">2.3.2.30</ecNumber>
    </recommendedName>
</protein>
<accession>A0A073J728</accession>